<keyword evidence="5 7" id="KW-0238">DNA-binding</keyword>
<proteinExistence type="inferred from homology"/>
<dbReference type="CDD" id="cd00187">
    <property type="entry name" value="TOP4c"/>
    <property type="match status" value="1"/>
</dbReference>
<dbReference type="InterPro" id="IPR002205">
    <property type="entry name" value="Topo_IIA_dom_A"/>
</dbReference>
<dbReference type="Pfam" id="PF00521">
    <property type="entry name" value="DNA_topoisoIV"/>
    <property type="match status" value="1"/>
</dbReference>
<dbReference type="InterPro" id="IPR013760">
    <property type="entry name" value="Topo_IIA-like_dom_sf"/>
</dbReference>
<dbReference type="InterPro" id="IPR013757">
    <property type="entry name" value="Topo_IIA_A_a_sf"/>
</dbReference>
<dbReference type="EMBL" id="BAAALF010000113">
    <property type="protein sequence ID" value="GAA1255140.1"/>
    <property type="molecule type" value="Genomic_DNA"/>
</dbReference>
<dbReference type="Pfam" id="PF03989">
    <property type="entry name" value="DNA_gyraseA_C"/>
    <property type="match status" value="2"/>
</dbReference>
<organism evidence="10 11">
    <name type="scientific">Kitasatospora nipponensis</name>
    <dbReference type="NCBI Taxonomy" id="258049"/>
    <lineage>
        <taxon>Bacteria</taxon>
        <taxon>Bacillati</taxon>
        <taxon>Actinomycetota</taxon>
        <taxon>Actinomycetes</taxon>
        <taxon>Kitasatosporales</taxon>
        <taxon>Streptomycetaceae</taxon>
        <taxon>Kitasatospora</taxon>
    </lineage>
</organism>
<evidence type="ECO:0000256" key="2">
    <source>
        <dbReference type="ARBA" id="ARBA00008263"/>
    </source>
</evidence>
<evidence type="ECO:0000256" key="3">
    <source>
        <dbReference type="ARBA" id="ARBA00012895"/>
    </source>
</evidence>
<evidence type="ECO:0000313" key="10">
    <source>
        <dbReference type="EMBL" id="GAA1255140.1"/>
    </source>
</evidence>
<feature type="domain" description="Topo IIA-type catalytic" evidence="9">
    <location>
        <begin position="44"/>
        <end position="513"/>
    </location>
</feature>
<sequence>MARRSSPTPPPGDFEERILDVDVVDEMQGSFLEYAYSVIYSRALPDARDGLKPVHRRILYQANEMGLRPERAHVKCARVVGEVMGRLHPHGDASIYDSIVRMAQPFSMRVPLIDGHGNFGSLGNDDPPAAMRYTESRLTAAAMALVESIHEDTVDFGPNYDGSEQEPVVLPAAFPNLLVNGASGIAVGMATNMPPHNLTEVIAAARHLIKHPSADLDTLMRFVPGPDLPTGGRIVGLSGIRDAYENGRGTFKIRATTTVENVTARRKGIVVTELPFTVGPEKVIAKIKDLVNAKKLQGIADVKDLTDREHGLRLVIEVKNGFVPEALLEQLYKLTPMEETFGINNVALVDGQPLTLGLKELLEVYVDHRFEVVRRRSEFRRRKRQERLHLVEGLLVALVDIDEVIALIRSSDNAAQAKDRLMERFSLSEIQTAYILDTPLRRLTRFDRVELETEQAKLTAEIAELTEILESDSKLRGVVSGELAAVSKQFGTERRTVLLEAGAVPSAALSVPLEVADDPCRVLLSSTGLLARTADSEPIEFGEPSTGRSKHDVIVSSVPATARADVGAVTSAGRVLRLPVIDLPALPPQPVLSLAGGAQVSEFLRLEAGERLIALTTLDESSPGLALGTVQGVVKRVVPEWPANKDEFEVIALKEGDELVGAVELRTGEEDLVFISSDAQLLRYPAGQVRPQGRPAGGMAGIKLTDGARVLSFTAVDPAVDAVVISVAGASGTLTGEAQSSWKVTPFEQYPRKGRATGGVRCQRFLRGEDALAFAWAGAAPARAAAANGTPVTLPERDPRRDGSGTPVATPVAAVAGPA</sequence>
<dbReference type="PANTHER" id="PTHR43493:SF5">
    <property type="entry name" value="DNA GYRASE SUBUNIT A, CHLOROPLASTIC_MITOCHONDRIAL"/>
    <property type="match status" value="1"/>
</dbReference>
<dbReference type="SUPFAM" id="SSF56719">
    <property type="entry name" value="Type II DNA topoisomerase"/>
    <property type="match status" value="1"/>
</dbReference>
<evidence type="ECO:0000256" key="6">
    <source>
        <dbReference type="ARBA" id="ARBA00023235"/>
    </source>
</evidence>
<dbReference type="InterPro" id="IPR013758">
    <property type="entry name" value="Topo_IIA_A/C_ab"/>
</dbReference>
<comment type="similarity">
    <text evidence="2">Belongs to the type II topoisomerase GyrA/ParC subunit family.</text>
</comment>
<keyword evidence="6 7" id="KW-0413">Isomerase</keyword>
<dbReference type="InterPro" id="IPR035516">
    <property type="entry name" value="Gyrase/topoIV_suA_C"/>
</dbReference>
<evidence type="ECO:0000256" key="7">
    <source>
        <dbReference type="PROSITE-ProRule" id="PRU01384"/>
    </source>
</evidence>
<reference evidence="11" key="1">
    <citation type="journal article" date="2019" name="Int. J. Syst. Evol. Microbiol.">
        <title>The Global Catalogue of Microorganisms (GCM) 10K type strain sequencing project: providing services to taxonomists for standard genome sequencing and annotation.</title>
        <authorList>
            <consortium name="The Broad Institute Genomics Platform"/>
            <consortium name="The Broad Institute Genome Sequencing Center for Infectious Disease"/>
            <person name="Wu L."/>
            <person name="Ma J."/>
        </authorList>
    </citation>
    <scope>NUCLEOTIDE SEQUENCE [LARGE SCALE GENOMIC DNA]</scope>
    <source>
        <strain evidence="11">JCM 13004</strain>
    </source>
</reference>
<name>A0ABP4H9J7_9ACTN</name>
<gene>
    <name evidence="10" type="ORF">GCM10009665_52130</name>
</gene>
<dbReference type="PANTHER" id="PTHR43493">
    <property type="entry name" value="DNA GYRASE/TOPOISOMERASE SUBUNIT A"/>
    <property type="match status" value="1"/>
</dbReference>
<keyword evidence="11" id="KW-1185">Reference proteome</keyword>
<dbReference type="Proteomes" id="UP001500037">
    <property type="component" value="Unassembled WGS sequence"/>
</dbReference>
<evidence type="ECO:0000256" key="1">
    <source>
        <dbReference type="ARBA" id="ARBA00000185"/>
    </source>
</evidence>
<comment type="caution">
    <text evidence="10">The sequence shown here is derived from an EMBL/GenBank/DDBJ whole genome shotgun (WGS) entry which is preliminary data.</text>
</comment>
<feature type="region of interest" description="Disordered" evidence="8">
    <location>
        <begin position="785"/>
        <end position="819"/>
    </location>
</feature>
<comment type="catalytic activity">
    <reaction evidence="1 7">
        <text>ATP-dependent breakage, passage and rejoining of double-stranded DNA.</text>
        <dbReference type="EC" id="5.6.2.2"/>
    </reaction>
</comment>
<evidence type="ECO:0000259" key="9">
    <source>
        <dbReference type="PROSITE" id="PS52040"/>
    </source>
</evidence>
<dbReference type="SMART" id="SM00434">
    <property type="entry name" value="TOP4c"/>
    <property type="match status" value="1"/>
</dbReference>
<dbReference type="InterPro" id="IPR050220">
    <property type="entry name" value="Type_II_DNA_Topoisomerases"/>
</dbReference>
<feature type="active site" description="O-(5'-phospho-DNA)-tyrosine intermediate" evidence="7">
    <location>
        <position position="133"/>
    </location>
</feature>
<dbReference type="Gene3D" id="2.120.10.90">
    <property type="entry name" value="DNA gyrase/topoisomerase IV, subunit A, C-terminal"/>
    <property type="match status" value="1"/>
</dbReference>
<evidence type="ECO:0000256" key="4">
    <source>
        <dbReference type="ARBA" id="ARBA00023029"/>
    </source>
</evidence>
<feature type="compositionally biased region" description="Low complexity" evidence="8">
    <location>
        <begin position="805"/>
        <end position="819"/>
    </location>
</feature>
<dbReference type="PROSITE" id="PS52040">
    <property type="entry name" value="TOPO_IIA"/>
    <property type="match status" value="1"/>
</dbReference>
<dbReference type="NCBIfam" id="NF004044">
    <property type="entry name" value="PRK05561.1"/>
    <property type="match status" value="1"/>
</dbReference>
<dbReference type="SUPFAM" id="SSF101904">
    <property type="entry name" value="GyrA/ParC C-terminal domain-like"/>
    <property type="match status" value="1"/>
</dbReference>
<evidence type="ECO:0000256" key="8">
    <source>
        <dbReference type="SAM" id="MobiDB-lite"/>
    </source>
</evidence>
<evidence type="ECO:0000256" key="5">
    <source>
        <dbReference type="ARBA" id="ARBA00023125"/>
    </source>
</evidence>
<keyword evidence="4 7" id="KW-0799">Topoisomerase</keyword>
<dbReference type="Gene3D" id="3.90.199.10">
    <property type="entry name" value="Topoisomerase II, domain 5"/>
    <property type="match status" value="1"/>
</dbReference>
<dbReference type="EC" id="5.6.2.2" evidence="3"/>
<dbReference type="Gene3D" id="3.30.1360.40">
    <property type="match status" value="1"/>
</dbReference>
<protein>
    <recommendedName>
        <fullName evidence="3">DNA topoisomerase (ATP-hydrolyzing)</fullName>
        <ecNumber evidence="3">5.6.2.2</ecNumber>
    </recommendedName>
</protein>
<dbReference type="Gene3D" id="1.10.268.10">
    <property type="entry name" value="Topoisomerase, domain 3"/>
    <property type="match status" value="1"/>
</dbReference>
<evidence type="ECO:0000313" key="11">
    <source>
        <dbReference type="Proteomes" id="UP001500037"/>
    </source>
</evidence>
<accession>A0ABP4H9J7</accession>
<dbReference type="RefSeq" id="WP_344444426.1">
    <property type="nucleotide sequence ID" value="NZ_BAAALF010000113.1"/>
</dbReference>
<dbReference type="InterPro" id="IPR006691">
    <property type="entry name" value="GyrA/parC_rep"/>
</dbReference>